<name>A0A1B2HMX6_9PSEU</name>
<evidence type="ECO:0000313" key="1">
    <source>
        <dbReference type="EMBL" id="ANZ39092.1"/>
    </source>
</evidence>
<dbReference type="KEGG" id="led:BBK82_26475"/>
<dbReference type="EMBL" id="CP016793">
    <property type="protein sequence ID" value="ANZ39092.1"/>
    <property type="molecule type" value="Genomic_DNA"/>
</dbReference>
<keyword evidence="2" id="KW-1185">Reference proteome</keyword>
<dbReference type="Proteomes" id="UP000093053">
    <property type="component" value="Chromosome"/>
</dbReference>
<dbReference type="STRING" id="1586287.BBK82_26475"/>
<sequence length="61" mass="6783">MQLRERFVAAVAQLRALFGGLRKAVSLFSRISTRAGCRGQRLRSSTVAAKWCMPANCRQLS</sequence>
<protein>
    <submittedName>
        <fullName evidence="1">Uncharacterized protein</fullName>
    </submittedName>
</protein>
<reference evidence="1 2" key="1">
    <citation type="submission" date="2016-07" db="EMBL/GenBank/DDBJ databases">
        <title>Complete genome sequence of the Lentzea guizhouensis DHS C013.</title>
        <authorList>
            <person name="Cao C."/>
        </authorList>
    </citation>
    <scope>NUCLEOTIDE SEQUENCE [LARGE SCALE GENOMIC DNA]</scope>
    <source>
        <strain evidence="1 2">DHS C013</strain>
    </source>
</reference>
<dbReference type="AlphaFoldDB" id="A0A1B2HMX6"/>
<gene>
    <name evidence="1" type="ORF">BBK82_26475</name>
</gene>
<evidence type="ECO:0000313" key="2">
    <source>
        <dbReference type="Proteomes" id="UP000093053"/>
    </source>
</evidence>
<organism evidence="1 2">
    <name type="scientific">Lentzea guizhouensis</name>
    <dbReference type="NCBI Taxonomy" id="1586287"/>
    <lineage>
        <taxon>Bacteria</taxon>
        <taxon>Bacillati</taxon>
        <taxon>Actinomycetota</taxon>
        <taxon>Actinomycetes</taxon>
        <taxon>Pseudonocardiales</taxon>
        <taxon>Pseudonocardiaceae</taxon>
        <taxon>Lentzea</taxon>
    </lineage>
</organism>
<proteinExistence type="predicted"/>
<accession>A0A1B2HMX6</accession>